<proteinExistence type="inferred from homology"/>
<dbReference type="InterPro" id="IPR052046">
    <property type="entry name" value="GH57_Enzymes"/>
</dbReference>
<evidence type="ECO:0000313" key="5">
    <source>
        <dbReference type="Proteomes" id="UP000177167"/>
    </source>
</evidence>
<protein>
    <recommendedName>
        <fullName evidence="3">Glycoside hydrolase family 57 N-terminal domain-containing protein</fullName>
    </recommendedName>
</protein>
<feature type="domain" description="Glycoside hydrolase family 57 N-terminal" evidence="3">
    <location>
        <begin position="18"/>
        <end position="236"/>
    </location>
</feature>
<comment type="similarity">
    <text evidence="1">Belongs to the glycosyl hydrolase 57 family.</text>
</comment>
<dbReference type="GO" id="GO:0005975">
    <property type="term" value="P:carbohydrate metabolic process"/>
    <property type="evidence" value="ECO:0007669"/>
    <property type="project" value="InterPro"/>
</dbReference>
<reference evidence="4 5" key="1">
    <citation type="journal article" date="2016" name="Nat. Commun.">
        <title>Thousands of microbial genomes shed light on interconnected biogeochemical processes in an aquifer system.</title>
        <authorList>
            <person name="Anantharaman K."/>
            <person name="Brown C.T."/>
            <person name="Hug L.A."/>
            <person name="Sharon I."/>
            <person name="Castelle C.J."/>
            <person name="Probst A.J."/>
            <person name="Thomas B.C."/>
            <person name="Singh A."/>
            <person name="Wilkins M.J."/>
            <person name="Karaoz U."/>
            <person name="Brodie E.L."/>
            <person name="Williams K.H."/>
            <person name="Hubbard S.S."/>
            <person name="Banfield J.F."/>
        </authorList>
    </citation>
    <scope>NUCLEOTIDE SEQUENCE [LARGE SCALE GENOMIC DNA]</scope>
</reference>
<gene>
    <name evidence="4" type="ORF">A3J46_06235</name>
</gene>
<name>A0A1F8F4Q8_9BACT</name>
<evidence type="ECO:0000259" key="3">
    <source>
        <dbReference type="Pfam" id="PF03065"/>
    </source>
</evidence>
<comment type="caution">
    <text evidence="4">The sequence shown here is derived from an EMBL/GenBank/DDBJ whole genome shotgun (WGS) entry which is preliminary data.</text>
</comment>
<dbReference type="InterPro" id="IPR004300">
    <property type="entry name" value="Glyco_hydro_57_N"/>
</dbReference>
<dbReference type="Gene3D" id="3.20.110.20">
    <property type="match status" value="1"/>
</dbReference>
<dbReference type="SUPFAM" id="SSF88713">
    <property type="entry name" value="Glycoside hydrolase/deacetylase"/>
    <property type="match status" value="1"/>
</dbReference>
<sequence>MGLLLHFYQPWWQFPAVLQKITEQCYRPILKLVNEINGFCFTANINLSLLDLLEKDFPDVITGFREAIAAGKIELMSSPAQHPILPLIPEFLQRAQIEDDENRKSGQFGIKRNCQGFYLPEMAFSRNDIELFRSYGHWWSVIDDGLFMTQDVSGSPPFDRIITYNGFKMFMRSRFWSNLISFDHPSFNDLRSKMEHDIPPWTKNAPAYLTIAMDAETFGHHPGDLLERLLKPMLYEWAGSRISSLEDISQNFPTHRVPYIPDSSWSTSADDLVRSDPYPLWKSRFNIYHLKLWELVNMALEYFEHDRQSCLMMTSSCHWWWISRDHWNPDFMVRGAKKAIELIRAHASKDEADRAERIYRELRELH</sequence>
<evidence type="ECO:0000256" key="1">
    <source>
        <dbReference type="ARBA" id="ARBA00006821"/>
    </source>
</evidence>
<keyword evidence="2" id="KW-0119">Carbohydrate metabolism</keyword>
<dbReference type="PANTHER" id="PTHR36306:SF1">
    <property type="entry name" value="ALPHA-AMYLASE-RELATED"/>
    <property type="match status" value="1"/>
</dbReference>
<dbReference type="Pfam" id="PF03065">
    <property type="entry name" value="Glyco_hydro_57"/>
    <property type="match status" value="1"/>
</dbReference>
<dbReference type="InterPro" id="IPR011330">
    <property type="entry name" value="Glyco_hydro/deAcase_b/a-brl"/>
</dbReference>
<dbReference type="PANTHER" id="PTHR36306">
    <property type="entry name" value="ALPHA-AMYLASE-RELATED-RELATED"/>
    <property type="match status" value="1"/>
</dbReference>
<evidence type="ECO:0000313" key="4">
    <source>
        <dbReference type="EMBL" id="OGN08117.1"/>
    </source>
</evidence>
<organism evidence="4 5">
    <name type="scientific">Candidatus Yanofskybacteria bacterium RIFCSPHIGHO2_02_FULL_41_11</name>
    <dbReference type="NCBI Taxonomy" id="1802675"/>
    <lineage>
        <taxon>Bacteria</taxon>
        <taxon>Candidatus Yanofskyibacteriota</taxon>
    </lineage>
</organism>
<accession>A0A1F8F4Q8</accession>
<evidence type="ECO:0000256" key="2">
    <source>
        <dbReference type="ARBA" id="ARBA00023277"/>
    </source>
</evidence>
<dbReference type="Proteomes" id="UP000177167">
    <property type="component" value="Unassembled WGS sequence"/>
</dbReference>
<dbReference type="GO" id="GO:0003824">
    <property type="term" value="F:catalytic activity"/>
    <property type="evidence" value="ECO:0007669"/>
    <property type="project" value="InterPro"/>
</dbReference>
<dbReference type="EMBL" id="MGJP01000068">
    <property type="protein sequence ID" value="OGN08117.1"/>
    <property type="molecule type" value="Genomic_DNA"/>
</dbReference>
<dbReference type="AlphaFoldDB" id="A0A1F8F4Q8"/>